<reference evidence="1 2" key="1">
    <citation type="journal article" date="2012" name="Int. J. Syst. Evol. Microbiol.">
        <title>Shewanella dokdonensis sp. nov., isolated from seawater.</title>
        <authorList>
            <person name="Sung H.R."/>
            <person name="Yoon J.H."/>
            <person name="Ghim S.Y."/>
        </authorList>
    </citation>
    <scope>NUCLEOTIDE SEQUENCE [LARGE SCALE GENOMIC DNA]</scope>
    <source>
        <strain evidence="1 2">DSM 23626</strain>
    </source>
</reference>
<dbReference type="Proteomes" id="UP000676428">
    <property type="component" value="Chromosome"/>
</dbReference>
<name>A0ABX8DCN0_9GAMM</name>
<gene>
    <name evidence="1" type="ORF">KHX94_11000</name>
</gene>
<sequence length="74" mass="8224">MSLQYDPQLQRVDGKLSLPNGQPQALWLTLRLPQGKRWQKLQVGDQQLLPQGPAGDRFNLKGLSGNVSLQAFLA</sequence>
<proteinExistence type="predicted"/>
<protein>
    <submittedName>
        <fullName evidence="1">Uncharacterized protein</fullName>
    </submittedName>
</protein>
<keyword evidence="2" id="KW-1185">Reference proteome</keyword>
<accession>A0ABX8DCN0</accession>
<evidence type="ECO:0000313" key="1">
    <source>
        <dbReference type="EMBL" id="QVK22011.1"/>
    </source>
</evidence>
<organism evidence="1 2">
    <name type="scientific">Shewanella dokdonensis</name>
    <dbReference type="NCBI Taxonomy" id="712036"/>
    <lineage>
        <taxon>Bacteria</taxon>
        <taxon>Pseudomonadati</taxon>
        <taxon>Pseudomonadota</taxon>
        <taxon>Gammaproteobacteria</taxon>
        <taxon>Alteromonadales</taxon>
        <taxon>Shewanellaceae</taxon>
        <taxon>Shewanella</taxon>
    </lineage>
</organism>
<evidence type="ECO:0000313" key="2">
    <source>
        <dbReference type="Proteomes" id="UP000676428"/>
    </source>
</evidence>
<dbReference type="RefSeq" id="WP_213680671.1">
    <property type="nucleotide sequence ID" value="NZ_CP074572.1"/>
</dbReference>
<dbReference type="EMBL" id="CP074572">
    <property type="protein sequence ID" value="QVK22011.1"/>
    <property type="molecule type" value="Genomic_DNA"/>
</dbReference>